<keyword evidence="5" id="KW-0560">Oxidoreductase</keyword>
<dbReference type="InterPro" id="IPR023209">
    <property type="entry name" value="DAO"/>
</dbReference>
<dbReference type="PANTHER" id="PTHR11530:SF16">
    <property type="entry name" value="D-AMINO ACID OXIDASE (AFU_ORTHOLOGUE AFUA_5G11290)"/>
    <property type="match status" value="1"/>
</dbReference>
<feature type="binding site" evidence="6">
    <location>
        <position position="303"/>
    </location>
    <ligand>
        <name>D-dopa</name>
        <dbReference type="ChEBI" id="CHEBI:149689"/>
    </ligand>
</feature>
<dbReference type="Proteomes" id="UP000326198">
    <property type="component" value="Unassembled WGS sequence"/>
</dbReference>
<evidence type="ECO:0000256" key="2">
    <source>
        <dbReference type="ARBA" id="ARBA00006730"/>
    </source>
</evidence>
<dbReference type="GO" id="GO:0005737">
    <property type="term" value="C:cytoplasm"/>
    <property type="evidence" value="ECO:0007669"/>
    <property type="project" value="TreeGrafter"/>
</dbReference>
<organism evidence="8 9">
    <name type="scientific">Aspergillus bertholletiae</name>
    <dbReference type="NCBI Taxonomy" id="1226010"/>
    <lineage>
        <taxon>Eukaryota</taxon>
        <taxon>Fungi</taxon>
        <taxon>Dikarya</taxon>
        <taxon>Ascomycota</taxon>
        <taxon>Pezizomycotina</taxon>
        <taxon>Eurotiomycetes</taxon>
        <taxon>Eurotiomycetidae</taxon>
        <taxon>Eurotiales</taxon>
        <taxon>Aspergillaceae</taxon>
        <taxon>Aspergillus</taxon>
        <taxon>Aspergillus subgen. Circumdati</taxon>
    </lineage>
</organism>
<evidence type="ECO:0000256" key="1">
    <source>
        <dbReference type="ARBA" id="ARBA00001974"/>
    </source>
</evidence>
<dbReference type="SUPFAM" id="SSF54373">
    <property type="entry name" value="FAD-linked reductases, C-terminal domain"/>
    <property type="match status" value="1"/>
</dbReference>
<dbReference type="EMBL" id="ML736167">
    <property type="protein sequence ID" value="KAE8381833.1"/>
    <property type="molecule type" value="Genomic_DNA"/>
</dbReference>
<keyword evidence="3" id="KW-0285">Flavoprotein</keyword>
<dbReference type="InterPro" id="IPR006076">
    <property type="entry name" value="FAD-dep_OxRdtase"/>
</dbReference>
<evidence type="ECO:0000313" key="9">
    <source>
        <dbReference type="Proteomes" id="UP000326198"/>
    </source>
</evidence>
<name>A0A5N7BJ86_9EURO</name>
<feature type="binding site" evidence="6">
    <location>
        <position position="193"/>
    </location>
    <ligand>
        <name>FAD</name>
        <dbReference type="ChEBI" id="CHEBI:57692"/>
    </ligand>
</feature>
<evidence type="ECO:0000256" key="5">
    <source>
        <dbReference type="ARBA" id="ARBA00023002"/>
    </source>
</evidence>
<dbReference type="GO" id="GO:0019478">
    <property type="term" value="P:D-amino acid catabolic process"/>
    <property type="evidence" value="ECO:0007669"/>
    <property type="project" value="TreeGrafter"/>
</dbReference>
<comment type="similarity">
    <text evidence="2">Belongs to the DAMOX/DASOX family.</text>
</comment>
<evidence type="ECO:0000259" key="7">
    <source>
        <dbReference type="Pfam" id="PF01266"/>
    </source>
</evidence>
<dbReference type="Pfam" id="PF01266">
    <property type="entry name" value="DAO"/>
    <property type="match status" value="1"/>
</dbReference>
<dbReference type="AlphaFoldDB" id="A0A5N7BJ86"/>
<keyword evidence="4 6" id="KW-0274">FAD</keyword>
<evidence type="ECO:0000256" key="6">
    <source>
        <dbReference type="PIRSR" id="PIRSR000189-1"/>
    </source>
</evidence>
<dbReference type="GO" id="GO:0003884">
    <property type="term" value="F:D-amino-acid oxidase activity"/>
    <property type="evidence" value="ECO:0007669"/>
    <property type="project" value="InterPro"/>
</dbReference>
<comment type="cofactor">
    <cofactor evidence="1 6">
        <name>FAD</name>
        <dbReference type="ChEBI" id="CHEBI:57692"/>
    </cofactor>
</comment>
<dbReference type="PANTHER" id="PTHR11530">
    <property type="entry name" value="D-AMINO ACID OXIDASE"/>
    <property type="match status" value="1"/>
</dbReference>
<protein>
    <submittedName>
        <fullName evidence="8">FAD dependent oxidoreductase</fullName>
    </submittedName>
</protein>
<proteinExistence type="inferred from homology"/>
<evidence type="ECO:0000256" key="3">
    <source>
        <dbReference type="ARBA" id="ARBA00022630"/>
    </source>
</evidence>
<keyword evidence="9" id="KW-1185">Reference proteome</keyword>
<gene>
    <name evidence="8" type="ORF">BDV26DRAFT_278452</name>
</gene>
<evidence type="ECO:0000313" key="8">
    <source>
        <dbReference type="EMBL" id="KAE8381833.1"/>
    </source>
</evidence>
<dbReference type="Gene3D" id="3.30.9.10">
    <property type="entry name" value="D-Amino Acid Oxidase, subunit A, domain 2"/>
    <property type="match status" value="1"/>
</dbReference>
<accession>A0A5N7BJ86</accession>
<dbReference type="OrthoDB" id="409956at2759"/>
<evidence type="ECO:0000256" key="4">
    <source>
        <dbReference type="ARBA" id="ARBA00022827"/>
    </source>
</evidence>
<dbReference type="Gene3D" id="3.40.50.720">
    <property type="entry name" value="NAD(P)-binding Rossmann-like Domain"/>
    <property type="match status" value="1"/>
</dbReference>
<reference evidence="8 9" key="1">
    <citation type="submission" date="2019-04" db="EMBL/GenBank/DDBJ databases">
        <title>Friends and foes A comparative genomics studyof 23 Aspergillus species from section Flavi.</title>
        <authorList>
            <consortium name="DOE Joint Genome Institute"/>
            <person name="Kjaerbolling I."/>
            <person name="Vesth T."/>
            <person name="Frisvad J.C."/>
            <person name="Nybo J.L."/>
            <person name="Theobald S."/>
            <person name="Kildgaard S."/>
            <person name="Isbrandt T."/>
            <person name="Kuo A."/>
            <person name="Sato A."/>
            <person name="Lyhne E.K."/>
            <person name="Kogle M.E."/>
            <person name="Wiebenga A."/>
            <person name="Kun R.S."/>
            <person name="Lubbers R.J."/>
            <person name="Makela M.R."/>
            <person name="Barry K."/>
            <person name="Chovatia M."/>
            <person name="Clum A."/>
            <person name="Daum C."/>
            <person name="Haridas S."/>
            <person name="He G."/>
            <person name="LaButti K."/>
            <person name="Lipzen A."/>
            <person name="Mondo S."/>
            <person name="Riley R."/>
            <person name="Salamov A."/>
            <person name="Simmons B.A."/>
            <person name="Magnuson J.K."/>
            <person name="Henrissat B."/>
            <person name="Mortensen U.H."/>
            <person name="Larsen T.O."/>
            <person name="Devries R.P."/>
            <person name="Grigoriev I.V."/>
            <person name="Machida M."/>
            <person name="Baker S.E."/>
            <person name="Andersen M.R."/>
        </authorList>
    </citation>
    <scope>NUCLEOTIDE SEQUENCE [LARGE SCALE GENOMIC DNA]</scope>
    <source>
        <strain evidence="8 9">IBT 29228</strain>
    </source>
</reference>
<dbReference type="PIRSF" id="PIRSF000189">
    <property type="entry name" value="D-aa_oxidase"/>
    <property type="match status" value="1"/>
</dbReference>
<dbReference type="SUPFAM" id="SSF51971">
    <property type="entry name" value="Nucleotide-binding domain"/>
    <property type="match status" value="1"/>
</dbReference>
<sequence length="355" mass="39070">MANTIVVVGAGVSGLTSALVLARRKDNEVTVVAEHMPGDFSAEYASPWAGANFLPLHAEAQSAWERRTWRELKHLAANVPEAGVHFQKIQIQRRQKDMKDPHSAFPGAFAENPWFKVLFDDFQELTPSELAPGYDAGYQFTSVCINTAIYLPWLLGQCAKSGVVFRRTCLVHIREAKQMSHTGKLATIVINATGLGSRFLGGVNDQSMLPARGQTVLVQNPIPAMFMFSGADDGPTEETYMMQRAVGGGTILGGTYEIGNWDVIPDANIAMRILQRVLDVCPTIAEGKGMRGLRIVKHAVGFRPFRPGGVRLEKQSLDRDTFVIHNYGHDSWGYIGSYGCAEEVVRLIESHKARL</sequence>
<feature type="domain" description="FAD dependent oxidoreductase" evidence="7">
    <location>
        <begin position="5"/>
        <end position="346"/>
    </location>
</feature>
<dbReference type="GO" id="GO:0071949">
    <property type="term" value="F:FAD binding"/>
    <property type="evidence" value="ECO:0007669"/>
    <property type="project" value="InterPro"/>
</dbReference>